<proteinExistence type="predicted"/>
<name>A0ACB9RM85_9MYRT</name>
<gene>
    <name evidence="1" type="ORF">MLD38_006464</name>
</gene>
<evidence type="ECO:0000313" key="2">
    <source>
        <dbReference type="Proteomes" id="UP001057402"/>
    </source>
</evidence>
<accession>A0ACB9RM85</accession>
<reference evidence="2" key="1">
    <citation type="journal article" date="2023" name="Front. Plant Sci.">
        <title>Chromosomal-level genome assembly of Melastoma candidum provides insights into trichome evolution.</title>
        <authorList>
            <person name="Zhong Y."/>
            <person name="Wu W."/>
            <person name="Sun C."/>
            <person name="Zou P."/>
            <person name="Liu Y."/>
            <person name="Dai S."/>
            <person name="Zhou R."/>
        </authorList>
    </citation>
    <scope>NUCLEOTIDE SEQUENCE [LARGE SCALE GENOMIC DNA]</scope>
</reference>
<dbReference type="Proteomes" id="UP001057402">
    <property type="component" value="Chromosome 3"/>
</dbReference>
<keyword evidence="2" id="KW-1185">Reference proteome</keyword>
<dbReference type="EMBL" id="CM042882">
    <property type="protein sequence ID" value="KAI4380251.1"/>
    <property type="molecule type" value="Genomic_DNA"/>
</dbReference>
<evidence type="ECO:0000313" key="1">
    <source>
        <dbReference type="EMBL" id="KAI4380251.1"/>
    </source>
</evidence>
<protein>
    <submittedName>
        <fullName evidence="1">Uncharacterized protein</fullName>
    </submittedName>
</protein>
<comment type="caution">
    <text evidence="1">The sequence shown here is derived from an EMBL/GenBank/DDBJ whole genome shotgun (WGS) entry which is preliminary data.</text>
</comment>
<organism evidence="1 2">
    <name type="scientific">Melastoma candidum</name>
    <dbReference type="NCBI Taxonomy" id="119954"/>
    <lineage>
        <taxon>Eukaryota</taxon>
        <taxon>Viridiplantae</taxon>
        <taxon>Streptophyta</taxon>
        <taxon>Embryophyta</taxon>
        <taxon>Tracheophyta</taxon>
        <taxon>Spermatophyta</taxon>
        <taxon>Magnoliopsida</taxon>
        <taxon>eudicotyledons</taxon>
        <taxon>Gunneridae</taxon>
        <taxon>Pentapetalae</taxon>
        <taxon>rosids</taxon>
        <taxon>malvids</taxon>
        <taxon>Myrtales</taxon>
        <taxon>Melastomataceae</taxon>
        <taxon>Melastomatoideae</taxon>
        <taxon>Melastomateae</taxon>
        <taxon>Melastoma</taxon>
    </lineage>
</organism>
<sequence>MWSASTRGWTSSACPLCRFTVPEDILIPGRDVIVPISNDDQEDDSSGFASAPASASASTFVAVGGGTRRVSGKHSNSGEKARAFGDSIRSIIAFGGHRRPWSIVRILPFLPIHPFRIVQRGLEAGADLGAKARAVLPERAEGVRHSSLARAAGERAAEEDDEHGGGEAVGGVWSLIKTKQHGPASQQHAKSLLWNPLDCAGSRDGGAFLMKQLALSNQFACERTRRLILKTRLLTQITVTDNEMKKLWKVLFY</sequence>